<keyword evidence="3" id="KW-0520">NAD</keyword>
<comment type="catalytic activity">
    <reaction evidence="9">
        <text>L-threonate + NAD(+) = 2-dehydro-L-erythronate + NADH + H(+)</text>
        <dbReference type="Rhea" id="RHEA:52548"/>
        <dbReference type="ChEBI" id="CHEBI:15378"/>
        <dbReference type="ChEBI" id="CHEBI:57540"/>
        <dbReference type="ChEBI" id="CHEBI:57561"/>
        <dbReference type="ChEBI" id="CHEBI:57945"/>
        <dbReference type="ChEBI" id="CHEBI:136669"/>
        <dbReference type="EC" id="1.1.1.411"/>
    </reaction>
</comment>
<evidence type="ECO:0000256" key="2">
    <source>
        <dbReference type="ARBA" id="ARBA00023002"/>
    </source>
</evidence>
<dbReference type="PANTHER" id="PTHR43060">
    <property type="entry name" value="3-HYDROXYISOBUTYRATE DEHYDROGENASE-LIKE 1, MITOCHONDRIAL-RELATED"/>
    <property type="match status" value="1"/>
</dbReference>
<dbReference type="InterPro" id="IPR008927">
    <property type="entry name" value="6-PGluconate_DH-like_C_sf"/>
</dbReference>
<evidence type="ECO:0000256" key="5">
    <source>
        <dbReference type="ARBA" id="ARBA00037062"/>
    </source>
</evidence>
<evidence type="ECO:0000256" key="8">
    <source>
        <dbReference type="ARBA" id="ARBA00039407"/>
    </source>
</evidence>
<dbReference type="Gene3D" id="3.40.50.720">
    <property type="entry name" value="NAD(P)-binding Rossmann-like Domain"/>
    <property type="match status" value="1"/>
</dbReference>
<evidence type="ECO:0000313" key="13">
    <source>
        <dbReference type="Proteomes" id="UP001596030"/>
    </source>
</evidence>
<organism evidence="12 13">
    <name type="scientific">Chromohalobacter sarecensis</name>
    <dbReference type="NCBI Taxonomy" id="245294"/>
    <lineage>
        <taxon>Bacteria</taxon>
        <taxon>Pseudomonadati</taxon>
        <taxon>Pseudomonadota</taxon>
        <taxon>Gammaproteobacteria</taxon>
        <taxon>Oceanospirillales</taxon>
        <taxon>Halomonadaceae</taxon>
        <taxon>Chromohalobacter</taxon>
    </lineage>
</organism>
<dbReference type="InterPro" id="IPR050006">
    <property type="entry name" value="LtnD"/>
</dbReference>
<dbReference type="Pfam" id="PF14833">
    <property type="entry name" value="NAD_binding_11"/>
    <property type="match status" value="1"/>
</dbReference>
<gene>
    <name evidence="12" type="primary">ltnD</name>
    <name evidence="12" type="ORF">ACFO0U_03350</name>
</gene>
<comment type="function">
    <text evidence="5">Catalyzes oxidation of L-threonate to 2-oxo-tetronate. Can use either NAD(+) or NADP(+) as cosubstrate, with a preference for NAD(+).</text>
</comment>
<dbReference type="InterPro" id="IPR029154">
    <property type="entry name" value="HIBADH-like_NADP-bd"/>
</dbReference>
<evidence type="ECO:0000256" key="6">
    <source>
        <dbReference type="ARBA" id="ARBA00037979"/>
    </source>
</evidence>
<feature type="domain" description="3-hydroxyisobutyrate dehydrogenase-like NAD-binding" evidence="11">
    <location>
        <begin position="205"/>
        <end position="324"/>
    </location>
</feature>
<dbReference type="InterPro" id="IPR013328">
    <property type="entry name" value="6PGD_dom2"/>
</dbReference>
<dbReference type="InterPro" id="IPR015815">
    <property type="entry name" value="HIBADH-related"/>
</dbReference>
<evidence type="ECO:0000256" key="4">
    <source>
        <dbReference type="ARBA" id="ARBA00023277"/>
    </source>
</evidence>
<comment type="similarity">
    <text evidence="6">Belongs to the HIBADH-related family. L-threonate dehydrogenase subfamily.</text>
</comment>
<dbReference type="SUPFAM" id="SSF48179">
    <property type="entry name" value="6-phosphogluconate dehydrogenase C-terminal domain-like"/>
    <property type="match status" value="1"/>
</dbReference>
<dbReference type="SUPFAM" id="SSF51735">
    <property type="entry name" value="NAD(P)-binding Rossmann-fold domains"/>
    <property type="match status" value="1"/>
</dbReference>
<keyword evidence="1" id="KW-0521">NADP</keyword>
<comment type="caution">
    <text evidence="12">The sequence shown here is derived from an EMBL/GenBank/DDBJ whole genome shotgun (WGS) entry which is preliminary data.</text>
</comment>
<dbReference type="GO" id="GO:0016491">
    <property type="term" value="F:oxidoreductase activity"/>
    <property type="evidence" value="ECO:0007669"/>
    <property type="project" value="UniProtKB-KW"/>
</dbReference>
<feature type="domain" description="6-phosphogluconate dehydrogenase NADP-binding" evidence="10">
    <location>
        <begin position="42"/>
        <end position="201"/>
    </location>
</feature>
<accession>A0ABV9CYG2</accession>
<evidence type="ECO:0000259" key="10">
    <source>
        <dbReference type="Pfam" id="PF03446"/>
    </source>
</evidence>
<evidence type="ECO:0000256" key="3">
    <source>
        <dbReference type="ARBA" id="ARBA00023027"/>
    </source>
</evidence>
<keyword evidence="2 12" id="KW-0560">Oxidoreductase</keyword>
<dbReference type="Proteomes" id="UP001596030">
    <property type="component" value="Unassembled WGS sequence"/>
</dbReference>
<protein>
    <recommendedName>
        <fullName evidence="8">L-threonate dehydrogenase</fullName>
        <ecNumber evidence="7">1.1.1.411</ecNumber>
    </recommendedName>
</protein>
<name>A0ABV9CYG2_9GAMM</name>
<dbReference type="PROSITE" id="PS00895">
    <property type="entry name" value="3_HYDROXYISOBUT_DH"/>
    <property type="match status" value="1"/>
</dbReference>
<reference evidence="13" key="1">
    <citation type="journal article" date="2019" name="Int. J. Syst. Evol. Microbiol.">
        <title>The Global Catalogue of Microorganisms (GCM) 10K type strain sequencing project: providing services to taxonomists for standard genome sequencing and annotation.</title>
        <authorList>
            <consortium name="The Broad Institute Genomics Platform"/>
            <consortium name="The Broad Institute Genome Sequencing Center for Infectious Disease"/>
            <person name="Wu L."/>
            <person name="Ma J."/>
        </authorList>
    </citation>
    <scope>NUCLEOTIDE SEQUENCE [LARGE SCALE GENOMIC DNA]</scope>
    <source>
        <strain evidence="13">CGMCC 1.12121</strain>
    </source>
</reference>
<dbReference type="NCBIfam" id="NF043037">
    <property type="entry name" value="ThreonDh"/>
    <property type="match status" value="1"/>
</dbReference>
<keyword evidence="13" id="KW-1185">Reference proteome</keyword>
<dbReference type="Pfam" id="PF03446">
    <property type="entry name" value="NAD_binding_2"/>
    <property type="match status" value="1"/>
</dbReference>
<proteinExistence type="inferred from homology"/>
<dbReference type="PANTHER" id="PTHR43060:SF17">
    <property type="entry name" value="L-THREONATE DEHYDROGENASE"/>
    <property type="match status" value="1"/>
</dbReference>
<dbReference type="InterPro" id="IPR002204">
    <property type="entry name" value="3-OH-isobutyrate_DH-rel_CS"/>
</dbReference>
<evidence type="ECO:0000256" key="1">
    <source>
        <dbReference type="ARBA" id="ARBA00022857"/>
    </source>
</evidence>
<dbReference type="InterPro" id="IPR036291">
    <property type="entry name" value="NAD(P)-bd_dom_sf"/>
</dbReference>
<dbReference type="PIRSF" id="PIRSF000103">
    <property type="entry name" value="HIBADH"/>
    <property type="match status" value="1"/>
</dbReference>
<evidence type="ECO:0000313" key="12">
    <source>
        <dbReference type="EMBL" id="MFC4537823.1"/>
    </source>
</evidence>
<sequence length="344" mass="35937">MPSGGCAKRRRIYWNVSKTPTPTHRSNARHRRCQMTQAKRARVGIIGLGSMGMGMATSLVDAGFTTWGCDLRSDARQAFEAHGGRAIATPAEMAAHVDVVISVVVNAAQTREVLFGPHGIADGLAPGSVVISCATCAPEAVAALGDELATRGLRLLDAPISGGAAKAAQGALTIMASGPSDVFDSVEDVLDALAAKVFRLGDSMGQGSQVKLVNQLLAGVHIAAAAEAMAYGIRGGCDPQVLYEVITQSAGNSWMFENRVPHILDNDYTPRSAVDIFVKDLGLVHETAHRDKFPLPLTSQALSMFTHASALGHGGDDDAAVIKTFPGFGLPSHAANDANTGEEE</sequence>
<dbReference type="InterPro" id="IPR006115">
    <property type="entry name" value="6PGDH_NADP-bd"/>
</dbReference>
<evidence type="ECO:0000256" key="9">
    <source>
        <dbReference type="ARBA" id="ARBA00047312"/>
    </source>
</evidence>
<dbReference type="EMBL" id="JBHSEU010000006">
    <property type="protein sequence ID" value="MFC4537823.1"/>
    <property type="molecule type" value="Genomic_DNA"/>
</dbReference>
<keyword evidence="4" id="KW-0119">Carbohydrate metabolism</keyword>
<evidence type="ECO:0000259" key="11">
    <source>
        <dbReference type="Pfam" id="PF14833"/>
    </source>
</evidence>
<dbReference type="Gene3D" id="1.10.1040.10">
    <property type="entry name" value="N-(1-d-carboxylethyl)-l-norvaline Dehydrogenase, domain 2"/>
    <property type="match status" value="1"/>
</dbReference>
<evidence type="ECO:0000256" key="7">
    <source>
        <dbReference type="ARBA" id="ARBA00038870"/>
    </source>
</evidence>
<dbReference type="RefSeq" id="WP_281504510.1">
    <property type="nucleotide sequence ID" value="NZ_JAKGAN010000004.1"/>
</dbReference>
<dbReference type="EC" id="1.1.1.411" evidence="7"/>